<protein>
    <submittedName>
        <fullName evidence="2">Uncharacterized protein</fullName>
    </submittedName>
</protein>
<evidence type="ECO:0000256" key="1">
    <source>
        <dbReference type="SAM" id="MobiDB-lite"/>
    </source>
</evidence>
<name>G5ACD6_PHYSP</name>
<proteinExistence type="predicted"/>
<organism evidence="2 3">
    <name type="scientific">Phytophthora sojae (strain P6497)</name>
    <name type="common">Soybean stem and root rot agent</name>
    <name type="synonym">Phytophthora megasperma f. sp. glycines</name>
    <dbReference type="NCBI Taxonomy" id="1094619"/>
    <lineage>
        <taxon>Eukaryota</taxon>
        <taxon>Sar</taxon>
        <taxon>Stramenopiles</taxon>
        <taxon>Oomycota</taxon>
        <taxon>Peronosporomycetes</taxon>
        <taxon>Peronosporales</taxon>
        <taxon>Peronosporaceae</taxon>
        <taxon>Phytophthora</taxon>
    </lineage>
</organism>
<gene>
    <name evidence="2" type="ORF">PHYSODRAFT_341169</name>
</gene>
<dbReference type="GeneID" id="20648040"/>
<evidence type="ECO:0000313" key="3">
    <source>
        <dbReference type="Proteomes" id="UP000002640"/>
    </source>
</evidence>
<accession>G5ACD6</accession>
<evidence type="ECO:0000313" key="2">
    <source>
        <dbReference type="EMBL" id="EGZ07010.1"/>
    </source>
</evidence>
<feature type="compositionally biased region" description="Acidic residues" evidence="1">
    <location>
        <begin position="21"/>
        <end position="58"/>
    </location>
</feature>
<dbReference type="AlphaFoldDB" id="G5ACD6"/>
<dbReference type="InParanoid" id="G5ACD6"/>
<dbReference type="EMBL" id="JH159163">
    <property type="protein sequence ID" value="EGZ07010.1"/>
    <property type="molecule type" value="Genomic_DNA"/>
</dbReference>
<dbReference type="KEGG" id="psoj:PHYSODRAFT_341169"/>
<reference evidence="2 3" key="1">
    <citation type="journal article" date="2006" name="Science">
        <title>Phytophthora genome sequences uncover evolutionary origins and mechanisms of pathogenesis.</title>
        <authorList>
            <person name="Tyler B.M."/>
            <person name="Tripathy S."/>
            <person name="Zhang X."/>
            <person name="Dehal P."/>
            <person name="Jiang R.H."/>
            <person name="Aerts A."/>
            <person name="Arredondo F.D."/>
            <person name="Baxter L."/>
            <person name="Bensasson D."/>
            <person name="Beynon J.L."/>
            <person name="Chapman J."/>
            <person name="Damasceno C.M."/>
            <person name="Dorrance A.E."/>
            <person name="Dou D."/>
            <person name="Dickerman A.W."/>
            <person name="Dubchak I.L."/>
            <person name="Garbelotto M."/>
            <person name="Gijzen M."/>
            <person name="Gordon S.G."/>
            <person name="Govers F."/>
            <person name="Grunwald N.J."/>
            <person name="Huang W."/>
            <person name="Ivors K.L."/>
            <person name="Jones R.W."/>
            <person name="Kamoun S."/>
            <person name="Krampis K."/>
            <person name="Lamour K.H."/>
            <person name="Lee M.K."/>
            <person name="McDonald W.H."/>
            <person name="Medina M."/>
            <person name="Meijer H.J."/>
            <person name="Nordberg E.K."/>
            <person name="Maclean D.J."/>
            <person name="Ospina-Giraldo M.D."/>
            <person name="Morris P.F."/>
            <person name="Phuntumart V."/>
            <person name="Putnam N.H."/>
            <person name="Rash S."/>
            <person name="Rose J.K."/>
            <person name="Sakihama Y."/>
            <person name="Salamov A.A."/>
            <person name="Savidor A."/>
            <person name="Scheuring C.F."/>
            <person name="Smith B.M."/>
            <person name="Sobral B.W."/>
            <person name="Terry A."/>
            <person name="Torto-Alalibo T.A."/>
            <person name="Win J."/>
            <person name="Xu Z."/>
            <person name="Zhang H."/>
            <person name="Grigoriev I.V."/>
            <person name="Rokhsar D.S."/>
            <person name="Boore J.L."/>
        </authorList>
    </citation>
    <scope>NUCLEOTIDE SEQUENCE [LARGE SCALE GENOMIC DNA]</scope>
    <source>
        <strain evidence="2 3">P6497</strain>
    </source>
</reference>
<keyword evidence="3" id="KW-1185">Reference proteome</keyword>
<dbReference type="Proteomes" id="UP000002640">
    <property type="component" value="Unassembled WGS sequence"/>
</dbReference>
<dbReference type="RefSeq" id="XP_009537774.1">
    <property type="nucleotide sequence ID" value="XM_009539479.1"/>
</dbReference>
<feature type="region of interest" description="Disordered" evidence="1">
    <location>
        <begin position="1"/>
        <end position="58"/>
    </location>
</feature>
<sequence>MDQGDGRSPPAKSPTMGNGDDHEEEDHDELEEPDDGGHEEDEEGDELEEQDNDGGEDEETEAMAYDLFELWRRCPSHDPKRDGDNTPLLVAGRHRVLAGLRTMVMDRIRMKIPIQLLHRIPIHEIFPQLVPNAHALVPTDCQPWQVDHLNDVAMATMLIDVLFSILPTAPGWLLPFAAPGSRRSRVSHRDYCSGLITEANFRALLRAHPWSVFENSEDPRSFEMNVGGRLKILIREYSGFDDTHLMAFWESTHHFPMPDAMARKHPWLLVFQKERSNCRSYAGQAWKQFLELLITVLREGWCDLEILLDPHFLHLPKRVESVTWYPGMASHQANLADPNLNRREPADLLEALVECNRQDPWRNHYRDTPQYHPSRNIARLPTKFFNIRAVGDQ</sequence>